<dbReference type="InterPro" id="IPR001374">
    <property type="entry name" value="R3H_dom"/>
</dbReference>
<dbReference type="EMBL" id="CAJFDH010000001">
    <property type="protein sequence ID" value="CAD5207263.1"/>
    <property type="molecule type" value="Genomic_DNA"/>
</dbReference>
<dbReference type="Gene3D" id="3.40.50.300">
    <property type="entry name" value="P-loop containing nucleotide triphosphate hydrolases"/>
    <property type="match status" value="2"/>
</dbReference>
<dbReference type="GO" id="GO:0051321">
    <property type="term" value="P:meiotic cell cycle"/>
    <property type="evidence" value="ECO:0007669"/>
    <property type="project" value="UniProtKB-KW"/>
</dbReference>
<feature type="domain" description="R3H" evidence="12">
    <location>
        <begin position="32"/>
        <end position="94"/>
    </location>
</feature>
<dbReference type="OrthoDB" id="5600252at2759"/>
<dbReference type="SUPFAM" id="SSF52540">
    <property type="entry name" value="P-loop containing nucleoside triphosphate hydrolases"/>
    <property type="match status" value="1"/>
</dbReference>
<proteinExistence type="inferred from homology"/>
<dbReference type="InterPro" id="IPR036867">
    <property type="entry name" value="R3H_dom_sf"/>
</dbReference>
<evidence type="ECO:0000256" key="2">
    <source>
        <dbReference type="ARBA" id="ARBA00012552"/>
    </source>
</evidence>
<dbReference type="GO" id="GO:0003724">
    <property type="term" value="F:RNA helicase activity"/>
    <property type="evidence" value="ECO:0007669"/>
    <property type="project" value="UniProtKB-EC"/>
</dbReference>
<feature type="compositionally biased region" description="Polar residues" evidence="11">
    <location>
        <begin position="1431"/>
        <end position="1455"/>
    </location>
</feature>
<dbReference type="Proteomes" id="UP000783686">
    <property type="component" value="Unassembled WGS sequence"/>
</dbReference>
<dbReference type="Pfam" id="PF07717">
    <property type="entry name" value="OB_NTP_bind"/>
    <property type="match status" value="1"/>
</dbReference>
<feature type="region of interest" description="Disordered" evidence="11">
    <location>
        <begin position="1431"/>
        <end position="1503"/>
    </location>
</feature>
<feature type="compositionally biased region" description="Basic and acidic residues" evidence="11">
    <location>
        <begin position="1518"/>
        <end position="1532"/>
    </location>
</feature>
<feature type="region of interest" description="Disordered" evidence="11">
    <location>
        <begin position="1033"/>
        <end position="1112"/>
    </location>
</feature>
<keyword evidence="5" id="KW-0547">Nucleotide-binding</keyword>
<evidence type="ECO:0000259" key="14">
    <source>
        <dbReference type="PROSITE" id="PS51194"/>
    </source>
</evidence>
<dbReference type="InterPro" id="IPR027417">
    <property type="entry name" value="P-loop_NTPase"/>
</dbReference>
<dbReference type="Pfam" id="PF00271">
    <property type="entry name" value="Helicase_C"/>
    <property type="match status" value="1"/>
</dbReference>
<dbReference type="EMBL" id="CAJFCW020000001">
    <property type="protein sequence ID" value="CAG9084992.1"/>
    <property type="molecule type" value="Genomic_DNA"/>
</dbReference>
<evidence type="ECO:0000256" key="9">
    <source>
        <dbReference type="ARBA" id="ARBA00023254"/>
    </source>
</evidence>
<evidence type="ECO:0000256" key="11">
    <source>
        <dbReference type="SAM" id="MobiDB-lite"/>
    </source>
</evidence>
<protein>
    <recommendedName>
        <fullName evidence="3">Probable ATP-dependent RNA helicase spindle-E</fullName>
        <ecNumber evidence="2">3.6.4.13</ecNumber>
    </recommendedName>
</protein>
<dbReference type="GO" id="GO:0007283">
    <property type="term" value="P:spermatogenesis"/>
    <property type="evidence" value="ECO:0007669"/>
    <property type="project" value="UniProtKB-KW"/>
</dbReference>
<evidence type="ECO:0000256" key="3">
    <source>
        <dbReference type="ARBA" id="ARBA00013352"/>
    </source>
</evidence>
<feature type="compositionally biased region" description="Basic and acidic residues" evidence="11">
    <location>
        <begin position="1369"/>
        <end position="1414"/>
    </location>
</feature>
<dbReference type="SMART" id="SM00487">
    <property type="entry name" value="DEXDc"/>
    <property type="match status" value="1"/>
</dbReference>
<evidence type="ECO:0000313" key="16">
    <source>
        <dbReference type="Proteomes" id="UP000614601"/>
    </source>
</evidence>
<keyword evidence="8" id="KW-0221">Differentiation</keyword>
<evidence type="ECO:0000256" key="4">
    <source>
        <dbReference type="ARBA" id="ARBA00022490"/>
    </source>
</evidence>
<feature type="compositionally biased region" description="Basic and acidic residues" evidence="11">
    <location>
        <begin position="1203"/>
        <end position="1214"/>
    </location>
</feature>
<dbReference type="GO" id="GO:0005524">
    <property type="term" value="F:ATP binding"/>
    <property type="evidence" value="ECO:0007669"/>
    <property type="project" value="UniProtKB-KW"/>
</dbReference>
<feature type="compositionally biased region" description="Basic and acidic residues" evidence="11">
    <location>
        <begin position="1643"/>
        <end position="1682"/>
    </location>
</feature>
<dbReference type="SMART" id="SM00393">
    <property type="entry name" value="R3H"/>
    <property type="match status" value="1"/>
</dbReference>
<dbReference type="CDD" id="cd18791">
    <property type="entry name" value="SF2_C_RHA"/>
    <property type="match status" value="1"/>
</dbReference>
<feature type="domain" description="Helicase C-terminal" evidence="14">
    <location>
        <begin position="554"/>
        <end position="723"/>
    </location>
</feature>
<comment type="caution">
    <text evidence="15">The sequence shown here is derived from an EMBL/GenBank/DDBJ whole genome shotgun (WGS) entry which is preliminary data.</text>
</comment>
<feature type="region of interest" description="Disordered" evidence="11">
    <location>
        <begin position="1201"/>
        <end position="1414"/>
    </location>
</feature>
<keyword evidence="16" id="KW-1185">Reference proteome</keyword>
<feature type="compositionally biased region" description="Polar residues" evidence="11">
    <location>
        <begin position="1687"/>
        <end position="1699"/>
    </location>
</feature>
<evidence type="ECO:0000256" key="1">
    <source>
        <dbReference type="ARBA" id="ARBA00008792"/>
    </source>
</evidence>
<dbReference type="PROSITE" id="PS51194">
    <property type="entry name" value="HELICASE_CTER"/>
    <property type="match status" value="1"/>
</dbReference>
<organism evidence="15 16">
    <name type="scientific">Bursaphelenchus okinawaensis</name>
    <dbReference type="NCBI Taxonomy" id="465554"/>
    <lineage>
        <taxon>Eukaryota</taxon>
        <taxon>Metazoa</taxon>
        <taxon>Ecdysozoa</taxon>
        <taxon>Nematoda</taxon>
        <taxon>Chromadorea</taxon>
        <taxon>Rhabditida</taxon>
        <taxon>Tylenchina</taxon>
        <taxon>Tylenchomorpha</taxon>
        <taxon>Aphelenchoidea</taxon>
        <taxon>Aphelenchoididae</taxon>
        <taxon>Bursaphelenchus</taxon>
    </lineage>
</organism>
<evidence type="ECO:0000256" key="6">
    <source>
        <dbReference type="ARBA" id="ARBA00022806"/>
    </source>
</evidence>
<dbReference type="InterPro" id="IPR014001">
    <property type="entry name" value="Helicase_ATP-bd"/>
</dbReference>
<keyword evidence="8" id="KW-0744">Spermatogenesis</keyword>
<dbReference type="CDD" id="cd17917">
    <property type="entry name" value="DEXHc_RHA-like"/>
    <property type="match status" value="1"/>
</dbReference>
<dbReference type="FunFam" id="3.40.50.300:FF:001676">
    <property type="entry name" value="DExH-box ATP-dependent RNA helicase DExH7 chloroplastic"/>
    <property type="match status" value="1"/>
</dbReference>
<sequence>MRERNHWLKYIPAHHQARMGKRTRKDMFAGHEQFEEEMRTKLKEFRASDVQEVILQPMTRDERVIVHIVAKDYNLRTHSFGEEPNRRTRVTKAFFDRVVGLTDTQNLYLDADQKQTIKKLFVDKPLQIEELEEHQRADMKMRHNVNRSKTSTSSTEQAVAPPSQCTEQMRHFRRTLPTSQYRDDILNQIEANNVTIITGGTGCGKTTQVPQFLLEESNEKRKPIKIVCTQPRRLPAIAVAERVAKERNERLGDTVGYHIRLEQKTSNNTLLTYCTSGVLLRMLTVDDVAKDITHIILDEVHEREQNTDYLLIVLRQALKKRNDLKVILMSATMEGNRETFSNYFHNFTLSFIDIPSRLHSVQKFFLGDILALTGYQPQSIFGTGFGDNTFGNTFSISEFDYQKPQTSGFGSFNDYNDHLHRSTTVPSNLQAYHNTTGHHGYYDSTFFLTNQANNYNGYGHGNGYTYNNGWNGDYGTYQDHHGTTYHDSAAYPTVPTKNGFDSVQHHGTAQLKTFFDPNDTSRANVSNKEQLIESYLNNGGAQWTDAVDPDLTAEVIRFCLGSPLDGAILVFLPGYDDILTLRDKVKEFANTVFEPVIFTLHSQMNSQDQQKVFDPVRHGQKKVILSTNIAEASLTIDDVVFVIDCGKVKEKTYDHVSRISQLKVSWIARSNADQRSGRAGRCRNGYCFRLYSKRDFEMMSPTQVAEMKRVAIHDVCLHAKMFAPDKMPVRKFLELAPEPPVPGAIDRSLEFLEQLGAVSIADRLAASKYNQQKQKDPEPVLTELGRLVAHLPLDPQLARLLLFGVALKCVHPVLGLVAALSHRDPFVLPLGEDRGDALSARDKFCQTDMSDHLMLLRALNLYCQQPNTSRSIQTCRQNFMSFTAMKMIVGIRKQLFLEMRRLHLVPQDAASSEDPDLNLYSNSWPMVQGAIVAGCYPGVAFVRSGSKLRKIRTNTSNMATLHPSSSLKRQVQQQKRQVEPEIEYLVYQELSRIDEGLTLRTVTAVPPMTVAIFAGPVKMSKVIIDDFELAEHEFEEDEKVEDNTVSGEEEDKEEGEGNEEEKEGNEEGKVAKEGNKQAKEEEKELKKEKKMEQEEEYDPFTPSFGSPPSPSKFEREYYVELENWLGFKGHFTDLQLTLRLRFRFMNYFLNVLKNPTRPLSISQLEILRTVADVLEMDHKKAAFNTVDDIYTQKWYKKISPVNRMERKKPEDRSSPKTFQMDRPQTKPVQLERRDSKPVHIERNSNRIPLDRRDSRPGHFDRNEARPGHFDRNEARGSQNERYQGDRYQNDRRNENGSVQLERKDSRLGQFEKNDVRASQFEKNERLVQPDKRDPKPYQNGQNSLGKAKASQDVRLDYQNRSESSYNNMEKNRMDYQNRQESRLDQERRQESRSESDRRQESRFDNDRKQDDYYSRQENRLEYHFKQAQDQYKASSRVAQDQAASSKLLQDQASNSRPKEGQMSRLDQSRSSFNGKSAGSRSDYNHGIDHGDSRHLHQHTGPLQDQSRLWRDQQNQVRFPKDQDLSRLHKSQDQSRLYKGQDQSNPLKDQDQSCLSYQDQPRSSQTKPENLGLTVETKPEDPIPADPSPNNKDSERLPTKVPSNPSDLILAQLNKAQARSRNKEEMRKLEEKRLYRPPKSLQRQQEKQKAKEKEKNGVAKEVEAKEKVKEGNKDKQEEDERSRALFMQRNNTDSATTSYDVPTAVMRASHKSWRNSEKRPMPNDAPQRSQDERKDSNRRRFMDRPGYDSRPNHDNRQGYDNRPWNDQRQGYGIQPGNDNRQSYDRSNHGENGRNRRHDADSPDSEEHYIWRENWHELKRAKDGFHRHDQRQKHDQRPAKKSANDERALREKRPQRNERNH</sequence>
<feature type="compositionally biased region" description="Basic and acidic residues" evidence="11">
    <location>
        <begin position="1065"/>
        <end position="1092"/>
    </location>
</feature>
<name>A0A811JUU6_9BILA</name>
<feature type="compositionally biased region" description="Basic and acidic residues" evidence="11">
    <location>
        <begin position="1349"/>
        <end position="1359"/>
    </location>
</feature>
<dbReference type="InterPro" id="IPR001650">
    <property type="entry name" value="Helicase_C-like"/>
</dbReference>
<evidence type="ECO:0000259" key="12">
    <source>
        <dbReference type="PROSITE" id="PS51061"/>
    </source>
</evidence>
<dbReference type="Pfam" id="PF01424">
    <property type="entry name" value="R3H"/>
    <property type="match status" value="1"/>
</dbReference>
<feature type="compositionally biased region" description="Basic and acidic residues" evidence="11">
    <location>
        <begin position="1780"/>
        <end position="1805"/>
    </location>
</feature>
<feature type="region of interest" description="Disordered" evidence="11">
    <location>
        <begin position="1820"/>
        <end position="1859"/>
    </location>
</feature>
<dbReference type="InterPro" id="IPR011709">
    <property type="entry name" value="DEAD-box_helicase_OB_fold"/>
</dbReference>
<dbReference type="GO" id="GO:0003723">
    <property type="term" value="F:RNA binding"/>
    <property type="evidence" value="ECO:0007669"/>
    <property type="project" value="TreeGrafter"/>
</dbReference>
<dbReference type="Gene3D" id="1.20.120.1080">
    <property type="match status" value="1"/>
</dbReference>
<feature type="region of interest" description="Disordered" evidence="11">
    <location>
        <begin position="145"/>
        <end position="168"/>
    </location>
</feature>
<keyword evidence="7" id="KW-0067">ATP-binding</keyword>
<evidence type="ECO:0000313" key="15">
    <source>
        <dbReference type="EMBL" id="CAD5207263.1"/>
    </source>
</evidence>
<reference evidence="15" key="1">
    <citation type="submission" date="2020-09" db="EMBL/GenBank/DDBJ databases">
        <authorList>
            <person name="Kikuchi T."/>
        </authorList>
    </citation>
    <scope>NUCLEOTIDE SEQUENCE</scope>
    <source>
        <strain evidence="15">SH1</strain>
    </source>
</reference>
<feature type="compositionally biased region" description="Polar residues" evidence="11">
    <location>
        <begin position="147"/>
        <end position="167"/>
    </location>
</feature>
<dbReference type="Pfam" id="PF21010">
    <property type="entry name" value="HA2_C"/>
    <property type="match status" value="1"/>
</dbReference>
<feature type="compositionally biased region" description="Basic and acidic residues" evidence="11">
    <location>
        <begin position="1728"/>
        <end position="1764"/>
    </location>
</feature>
<dbReference type="PROSITE" id="PS51192">
    <property type="entry name" value="HELICASE_ATP_BIND_1"/>
    <property type="match status" value="1"/>
</dbReference>
<dbReference type="PANTHER" id="PTHR18934">
    <property type="entry name" value="ATP-DEPENDENT RNA HELICASE"/>
    <property type="match status" value="1"/>
</dbReference>
<dbReference type="InterPro" id="IPR007502">
    <property type="entry name" value="Helicase-assoc_dom"/>
</dbReference>
<feature type="compositionally biased region" description="Polar residues" evidence="11">
    <location>
        <begin position="1540"/>
        <end position="1567"/>
    </location>
</feature>
<comment type="catalytic activity">
    <reaction evidence="10">
        <text>ATP + H2O = ADP + phosphate + H(+)</text>
        <dbReference type="Rhea" id="RHEA:13065"/>
        <dbReference type="ChEBI" id="CHEBI:15377"/>
        <dbReference type="ChEBI" id="CHEBI:15378"/>
        <dbReference type="ChEBI" id="CHEBI:30616"/>
        <dbReference type="ChEBI" id="CHEBI:43474"/>
        <dbReference type="ChEBI" id="CHEBI:456216"/>
        <dbReference type="EC" id="3.6.4.13"/>
    </reaction>
</comment>
<accession>A0A811JUU6</accession>
<keyword evidence="6" id="KW-0347">Helicase</keyword>
<feature type="compositionally biased region" description="Basic and acidic residues" evidence="11">
    <location>
        <begin position="1620"/>
        <end position="1633"/>
    </location>
</feature>
<feature type="region of interest" description="Disordered" evidence="11">
    <location>
        <begin position="1516"/>
        <end position="1805"/>
    </location>
</feature>
<dbReference type="InterPro" id="IPR011545">
    <property type="entry name" value="DEAD/DEAH_box_helicase_dom"/>
</dbReference>
<evidence type="ECO:0000256" key="5">
    <source>
        <dbReference type="ARBA" id="ARBA00022741"/>
    </source>
</evidence>
<keyword evidence="6" id="KW-0378">Hydrolase</keyword>
<keyword evidence="9" id="KW-0469">Meiosis</keyword>
<feature type="compositionally biased region" description="Basic and acidic residues" evidence="11">
    <location>
        <begin position="1482"/>
        <end position="1494"/>
    </location>
</feature>
<feature type="compositionally biased region" description="Polar residues" evidence="11">
    <location>
        <begin position="1464"/>
        <end position="1481"/>
    </location>
</feature>
<dbReference type="SUPFAM" id="SSF82708">
    <property type="entry name" value="R3H domain"/>
    <property type="match status" value="1"/>
</dbReference>
<evidence type="ECO:0000256" key="10">
    <source>
        <dbReference type="ARBA" id="ARBA00047984"/>
    </source>
</evidence>
<gene>
    <name evidence="15" type="ORF">BOKJ2_LOCUS1947</name>
</gene>
<evidence type="ECO:0000256" key="8">
    <source>
        <dbReference type="ARBA" id="ARBA00022871"/>
    </source>
</evidence>
<dbReference type="CDD" id="cd02325">
    <property type="entry name" value="R3H"/>
    <property type="match status" value="1"/>
</dbReference>
<evidence type="ECO:0000256" key="7">
    <source>
        <dbReference type="ARBA" id="ARBA00022840"/>
    </source>
</evidence>
<dbReference type="SMART" id="SM00847">
    <property type="entry name" value="HA2"/>
    <property type="match status" value="1"/>
</dbReference>
<dbReference type="PANTHER" id="PTHR18934:SF213">
    <property type="entry name" value="3'-5' RNA HELICASE YTHDC2"/>
    <property type="match status" value="1"/>
</dbReference>
<dbReference type="SMART" id="SM00490">
    <property type="entry name" value="HELICc"/>
    <property type="match status" value="1"/>
</dbReference>
<dbReference type="EC" id="3.6.4.13" evidence="2"/>
<dbReference type="Proteomes" id="UP000614601">
    <property type="component" value="Unassembled WGS sequence"/>
</dbReference>
<feature type="compositionally biased region" description="Basic and acidic residues" evidence="11">
    <location>
        <begin position="1282"/>
        <end position="1335"/>
    </location>
</feature>
<dbReference type="Pfam" id="PF00270">
    <property type="entry name" value="DEAD"/>
    <property type="match status" value="1"/>
</dbReference>
<keyword evidence="4" id="KW-0963">Cytoplasm</keyword>
<feature type="compositionally biased region" description="Acidic residues" evidence="11">
    <location>
        <begin position="1047"/>
        <end position="1064"/>
    </location>
</feature>
<dbReference type="PROSITE" id="PS51061">
    <property type="entry name" value="R3H"/>
    <property type="match status" value="1"/>
</dbReference>
<evidence type="ECO:0000259" key="13">
    <source>
        <dbReference type="PROSITE" id="PS51192"/>
    </source>
</evidence>
<comment type="similarity">
    <text evidence="1">Belongs to the DEAD box helicase family. DEAH subfamily.</text>
</comment>
<feature type="domain" description="Helicase ATP-binding" evidence="13">
    <location>
        <begin position="186"/>
        <end position="351"/>
    </location>
</feature>
<dbReference type="Gene3D" id="3.30.1370.50">
    <property type="entry name" value="R3H-like domain"/>
    <property type="match status" value="1"/>
</dbReference>
<feature type="compositionally biased region" description="Basic and acidic residues" evidence="11">
    <location>
        <begin position="1229"/>
        <end position="1274"/>
    </location>
</feature>